<comment type="caution">
    <text evidence="3">The sequence shown here is derived from an EMBL/GenBank/DDBJ whole genome shotgun (WGS) entry which is preliminary data.</text>
</comment>
<proteinExistence type="predicted"/>
<keyword evidence="2" id="KW-0812">Transmembrane</keyword>
<dbReference type="Proteomes" id="UP001500957">
    <property type="component" value="Unassembled WGS sequence"/>
</dbReference>
<evidence type="ECO:0000313" key="3">
    <source>
        <dbReference type="EMBL" id="GAA0614706.1"/>
    </source>
</evidence>
<dbReference type="EMBL" id="BAAAHE010000011">
    <property type="protein sequence ID" value="GAA0614706.1"/>
    <property type="molecule type" value="Genomic_DNA"/>
</dbReference>
<feature type="transmembrane region" description="Helical" evidence="2">
    <location>
        <begin position="35"/>
        <end position="53"/>
    </location>
</feature>
<keyword evidence="2" id="KW-0472">Membrane</keyword>
<accession>A0ABN1GMP2</accession>
<evidence type="ECO:0000256" key="2">
    <source>
        <dbReference type="SAM" id="Phobius"/>
    </source>
</evidence>
<evidence type="ECO:0000313" key="4">
    <source>
        <dbReference type="Proteomes" id="UP001500957"/>
    </source>
</evidence>
<sequence length="179" mass="19601">MSIDRGPGLPAPTNALWPPLTSDDAARERLRRARIGAAAALALALLLGVGWFLDRREPDLDPRVRAQVDQALESWRQVQVRAAAGQTITDDALLAAGVQPNAVGVRESLETVRDSHEAPQRYFVNLIRTPPGDAVLVEASWGVHNADAAYSWEQFVTFVRDERGQLRMVACTPDVRDGI</sequence>
<reference evidence="3 4" key="1">
    <citation type="journal article" date="2019" name="Int. J. Syst. Evol. Microbiol.">
        <title>The Global Catalogue of Microorganisms (GCM) 10K type strain sequencing project: providing services to taxonomists for standard genome sequencing and annotation.</title>
        <authorList>
            <consortium name="The Broad Institute Genomics Platform"/>
            <consortium name="The Broad Institute Genome Sequencing Center for Infectious Disease"/>
            <person name="Wu L."/>
            <person name="Ma J."/>
        </authorList>
    </citation>
    <scope>NUCLEOTIDE SEQUENCE [LARGE SCALE GENOMIC DNA]</scope>
    <source>
        <strain evidence="3 4">JCM 10671</strain>
    </source>
</reference>
<gene>
    <name evidence="3" type="ORF">GCM10009547_15700</name>
</gene>
<name>A0ABN1GMP2_9ACTN</name>
<dbReference type="RefSeq" id="WP_344603353.1">
    <property type="nucleotide sequence ID" value="NZ_BAAAHE010000011.1"/>
</dbReference>
<keyword evidence="2" id="KW-1133">Transmembrane helix</keyword>
<evidence type="ECO:0000256" key="1">
    <source>
        <dbReference type="SAM" id="MobiDB-lite"/>
    </source>
</evidence>
<protein>
    <submittedName>
        <fullName evidence="3">Uncharacterized protein</fullName>
    </submittedName>
</protein>
<organism evidence="3 4">
    <name type="scientific">Sporichthya brevicatena</name>
    <dbReference type="NCBI Taxonomy" id="171442"/>
    <lineage>
        <taxon>Bacteria</taxon>
        <taxon>Bacillati</taxon>
        <taxon>Actinomycetota</taxon>
        <taxon>Actinomycetes</taxon>
        <taxon>Sporichthyales</taxon>
        <taxon>Sporichthyaceae</taxon>
        <taxon>Sporichthya</taxon>
    </lineage>
</organism>
<keyword evidence="4" id="KW-1185">Reference proteome</keyword>
<feature type="region of interest" description="Disordered" evidence="1">
    <location>
        <begin position="1"/>
        <end position="20"/>
    </location>
</feature>